<dbReference type="GO" id="GO:0004081">
    <property type="term" value="F:bis(5'-nucleosyl)-tetraphosphatase (asymmetrical) activity"/>
    <property type="evidence" value="ECO:0007669"/>
    <property type="project" value="TreeGrafter"/>
</dbReference>
<dbReference type="InterPro" id="IPR013078">
    <property type="entry name" value="His_Pase_superF_clade-1"/>
</dbReference>
<dbReference type="InterPro" id="IPR020476">
    <property type="entry name" value="Nudix_hydrolase"/>
</dbReference>
<dbReference type="InterPro" id="IPR020084">
    <property type="entry name" value="NUDIX_hydrolase_CS"/>
</dbReference>
<dbReference type="PANTHER" id="PTHR21340">
    <property type="entry name" value="DIADENOSINE 5,5-P1,P4-TETRAPHOSPHATE PYROPHOSPHOHYDROLASE MUTT"/>
    <property type="match status" value="1"/>
</dbReference>
<gene>
    <name evidence="5" type="ORF">CXF48_00320</name>
</gene>
<dbReference type="Gene3D" id="3.40.50.1240">
    <property type="entry name" value="Phosphoglycerate mutase-like"/>
    <property type="match status" value="1"/>
</dbReference>
<feature type="region of interest" description="Disordered" evidence="3">
    <location>
        <begin position="284"/>
        <end position="323"/>
    </location>
</feature>
<dbReference type="Gene3D" id="3.90.79.10">
    <property type="entry name" value="Nucleoside Triphosphate Pyrophosphohydrolase"/>
    <property type="match status" value="1"/>
</dbReference>
<dbReference type="SUPFAM" id="SSF55811">
    <property type="entry name" value="Nudix"/>
    <property type="match status" value="1"/>
</dbReference>
<dbReference type="PANTHER" id="PTHR21340:SF0">
    <property type="entry name" value="BIS(5'-NUCLEOSYL)-TETRAPHOSPHATASE [ASYMMETRICAL]"/>
    <property type="match status" value="1"/>
</dbReference>
<dbReference type="SMART" id="SM00855">
    <property type="entry name" value="PGAM"/>
    <property type="match status" value="1"/>
</dbReference>
<dbReference type="InterPro" id="IPR029033">
    <property type="entry name" value="His_PPase_superfam"/>
</dbReference>
<organism evidence="5 6">
    <name type="scientific">Corynebacterium bovis</name>
    <dbReference type="NCBI Taxonomy" id="36808"/>
    <lineage>
        <taxon>Bacteria</taxon>
        <taxon>Bacillati</taxon>
        <taxon>Actinomycetota</taxon>
        <taxon>Actinomycetes</taxon>
        <taxon>Mycobacteriales</taxon>
        <taxon>Corynebacteriaceae</taxon>
        <taxon>Corynebacterium</taxon>
    </lineage>
</organism>
<dbReference type="PROSITE" id="PS00893">
    <property type="entry name" value="NUDIX_BOX"/>
    <property type="match status" value="1"/>
</dbReference>
<reference evidence="5 6" key="1">
    <citation type="submission" date="2018-01" db="EMBL/GenBank/DDBJ databases">
        <title>Twenty Corynebacterium bovis Genomes.</title>
        <authorList>
            <person name="Gulvik C.A."/>
        </authorList>
    </citation>
    <scope>NUCLEOTIDE SEQUENCE [LARGE SCALE GENOMIC DNA]</scope>
    <source>
        <strain evidence="5 6">F6900</strain>
    </source>
</reference>
<dbReference type="EMBL" id="PQNK01000001">
    <property type="protein sequence ID" value="RRO87861.1"/>
    <property type="molecule type" value="Genomic_DNA"/>
</dbReference>
<comment type="caution">
    <text evidence="5">The sequence shown here is derived from an EMBL/GenBank/DDBJ whole genome shotgun (WGS) entry which is preliminary data.</text>
</comment>
<evidence type="ECO:0000313" key="5">
    <source>
        <dbReference type="EMBL" id="RRO87861.1"/>
    </source>
</evidence>
<comment type="similarity">
    <text evidence="1">Belongs to the Nudix hydrolase family.</text>
</comment>
<dbReference type="InterPro" id="IPR000086">
    <property type="entry name" value="NUDIX_hydrolase_dom"/>
</dbReference>
<name>A0A3R8PJB7_9CORY</name>
<protein>
    <submittedName>
        <fullName evidence="5">NTP pyrophosphohydrolase</fullName>
    </submittedName>
</protein>
<dbReference type="Pfam" id="PF00293">
    <property type="entry name" value="NUDIX"/>
    <property type="match status" value="1"/>
</dbReference>
<dbReference type="AlphaFoldDB" id="A0A3R8PJB7"/>
<dbReference type="Proteomes" id="UP000276526">
    <property type="component" value="Unassembled WGS sequence"/>
</dbReference>
<evidence type="ECO:0000313" key="6">
    <source>
        <dbReference type="Proteomes" id="UP000276526"/>
    </source>
</evidence>
<dbReference type="GO" id="GO:0006754">
    <property type="term" value="P:ATP biosynthetic process"/>
    <property type="evidence" value="ECO:0007669"/>
    <property type="project" value="TreeGrafter"/>
</dbReference>
<dbReference type="SUPFAM" id="SSF53254">
    <property type="entry name" value="Phosphoglycerate mutase-like"/>
    <property type="match status" value="1"/>
</dbReference>
<evidence type="ECO:0000259" key="4">
    <source>
        <dbReference type="PROSITE" id="PS51462"/>
    </source>
</evidence>
<keyword evidence="2 5" id="KW-0378">Hydrolase</keyword>
<dbReference type="PROSITE" id="PS51462">
    <property type="entry name" value="NUDIX"/>
    <property type="match status" value="1"/>
</dbReference>
<dbReference type="GO" id="GO:0006167">
    <property type="term" value="P:AMP biosynthetic process"/>
    <property type="evidence" value="ECO:0007669"/>
    <property type="project" value="TreeGrafter"/>
</dbReference>
<evidence type="ECO:0000256" key="2">
    <source>
        <dbReference type="ARBA" id="ARBA00022801"/>
    </source>
</evidence>
<dbReference type="CDD" id="cd07067">
    <property type="entry name" value="HP_PGM_like"/>
    <property type="match status" value="1"/>
</dbReference>
<dbReference type="InterPro" id="IPR015797">
    <property type="entry name" value="NUDIX_hydrolase-like_dom_sf"/>
</dbReference>
<dbReference type="InterPro" id="IPR051325">
    <property type="entry name" value="Nudix_hydrolase_domain"/>
</dbReference>
<dbReference type="PRINTS" id="PR00502">
    <property type="entry name" value="NUDIXFAMILY"/>
</dbReference>
<proteinExistence type="inferred from homology"/>
<evidence type="ECO:0000256" key="3">
    <source>
        <dbReference type="SAM" id="MobiDB-lite"/>
    </source>
</evidence>
<dbReference type="Pfam" id="PF00300">
    <property type="entry name" value="His_Phos_1"/>
    <property type="match status" value="1"/>
</dbReference>
<accession>A0A3R8PJB7</accession>
<sequence length="402" mass="41868">MITHTGTGDLSTSLSLSVHDRGHVARIGSRPAQEFARPTFAAGAVLWRRPSGAGATAGQDGAARAAAGARAGDAVPESADVLVAMVHRPRYDDWSLPKGKVDPGENLPATAVREIVEETGLTPSLGWLLGYVHYPVGSRTKVVYYWTAEVPDGSFVPNDEVDELRWVTPAEARELATYEADRTVIDAAERVLSLGCARRVLYVRHAKAHDRQGWGGNDDLRPLTKKGRRQAEMLVSELEGYRPTTVSTAQPDRCVHTATPLAQDLGVTLRTDRALGDAVLGDAAPRDAVPADPTAAGRTHATGGAGADGSDAASGAAGAGDATGATGGDAAAAAFARATTAPVSVVVSQGAVIPELISRFAAGTGVETDDMRVKKSSTWVLHFDRDGGLLGADYLASPLPVK</sequence>
<evidence type="ECO:0000256" key="1">
    <source>
        <dbReference type="ARBA" id="ARBA00005582"/>
    </source>
</evidence>
<dbReference type="CDD" id="cd03673">
    <property type="entry name" value="NUDIX_Ap6A_hydrolase"/>
    <property type="match status" value="1"/>
</dbReference>
<feature type="domain" description="Nudix hydrolase" evidence="4">
    <location>
        <begin position="46"/>
        <end position="189"/>
    </location>
</feature>
<dbReference type="RefSeq" id="WP_125206871.1">
    <property type="nucleotide sequence ID" value="NZ_JAPJOD010000064.1"/>
</dbReference>